<dbReference type="GO" id="GO:0004408">
    <property type="term" value="F:holocytochrome-c synthase activity"/>
    <property type="evidence" value="ECO:0007669"/>
    <property type="project" value="UniProtKB-EC"/>
</dbReference>
<dbReference type="AlphaFoldDB" id="A0AAW1NWK8"/>
<evidence type="ECO:0000313" key="13">
    <source>
        <dbReference type="Proteomes" id="UP001465755"/>
    </source>
</evidence>
<comment type="subcellular location">
    <subcellularLocation>
        <location evidence="1 10">Mitochondrion inner membrane</location>
    </subcellularLocation>
</comment>
<keyword evidence="7 10" id="KW-0496">Mitochondrion</keyword>
<dbReference type="Pfam" id="PF01265">
    <property type="entry name" value="Cyto_heme_lyase"/>
    <property type="match status" value="1"/>
</dbReference>
<dbReference type="PANTHER" id="PTHR12743">
    <property type="entry name" value="CYTOCHROME C1 HEME LYASE"/>
    <property type="match status" value="1"/>
</dbReference>
<comment type="similarity">
    <text evidence="2 10">Belongs to the cytochrome c-type heme lyase family.</text>
</comment>
<evidence type="ECO:0000256" key="10">
    <source>
        <dbReference type="RuleBase" id="RU363130"/>
    </source>
</evidence>
<keyword evidence="4 10" id="KW-0479">Metal-binding</keyword>
<comment type="caution">
    <text evidence="12">The sequence shown here is derived from an EMBL/GenBank/DDBJ whole genome shotgun (WGS) entry which is preliminary data.</text>
</comment>
<evidence type="ECO:0000256" key="2">
    <source>
        <dbReference type="ARBA" id="ARBA00007255"/>
    </source>
</evidence>
<evidence type="ECO:0000256" key="6">
    <source>
        <dbReference type="ARBA" id="ARBA00023004"/>
    </source>
</evidence>
<keyword evidence="9 10" id="KW-0456">Lyase</keyword>
<comment type="catalytic activity">
    <reaction evidence="10">
        <text>holo-[cytochrome c] = apo-[cytochrome c] + heme b</text>
        <dbReference type="Rhea" id="RHEA:22648"/>
        <dbReference type="Rhea" id="RHEA-COMP:10725"/>
        <dbReference type="Rhea" id="RHEA-COMP:10726"/>
        <dbReference type="ChEBI" id="CHEBI:29950"/>
        <dbReference type="ChEBI" id="CHEBI:60344"/>
        <dbReference type="ChEBI" id="CHEBI:83739"/>
        <dbReference type="EC" id="4.4.1.17"/>
    </reaction>
</comment>
<accession>A0AAW1NWK8</accession>
<dbReference type="EMBL" id="JALJOQ010000107">
    <property type="protein sequence ID" value="KAK9797408.1"/>
    <property type="molecule type" value="Genomic_DNA"/>
</dbReference>
<protein>
    <recommendedName>
        <fullName evidence="10">Holocytochrome c-type synthase</fullName>
        <ecNumber evidence="10">4.4.1.17</ecNumber>
    </recommendedName>
</protein>
<evidence type="ECO:0000313" key="12">
    <source>
        <dbReference type="EMBL" id="KAK9797408.1"/>
    </source>
</evidence>
<dbReference type="GO" id="GO:0005743">
    <property type="term" value="C:mitochondrial inner membrane"/>
    <property type="evidence" value="ECO:0007669"/>
    <property type="project" value="UniProtKB-SubCell"/>
</dbReference>
<evidence type="ECO:0000256" key="8">
    <source>
        <dbReference type="ARBA" id="ARBA00023136"/>
    </source>
</evidence>
<dbReference type="InterPro" id="IPR000511">
    <property type="entry name" value="Holocyt_c/c1_synthase"/>
</dbReference>
<sequence>MGAASSRDAPDIQPRNQPAEAEASASESACPVPEAYRNPAVYNVYSQRINDPACPIALPQVDPRNNMPIEPNQMPSPGQRKLLSTSRATSDIPKGGTASTWTYPSPQMFYNALKRKGKDDGVTEDDMDSVVAAHNSMNEMTWQHVLQWERLRAHECGQPTLLRFLGRPHELSPLARLQSWRRGTLPFDRHDWYVDRCGKEVRYVIDFYFHDDKAGTPEAFTLRVRPAVDSLDAVVDRLK</sequence>
<dbReference type="EC" id="4.4.1.17" evidence="10"/>
<name>A0AAW1NWK8_9CHLO</name>
<keyword evidence="6 10" id="KW-0408">Iron</keyword>
<keyword evidence="8 10" id="KW-0472">Membrane</keyword>
<evidence type="ECO:0000256" key="7">
    <source>
        <dbReference type="ARBA" id="ARBA00023128"/>
    </source>
</evidence>
<evidence type="ECO:0000256" key="11">
    <source>
        <dbReference type="SAM" id="MobiDB-lite"/>
    </source>
</evidence>
<dbReference type="PANTHER" id="PTHR12743:SF8">
    <property type="entry name" value="PROTEIN HRI1"/>
    <property type="match status" value="1"/>
</dbReference>
<dbReference type="Proteomes" id="UP001465755">
    <property type="component" value="Unassembled WGS sequence"/>
</dbReference>
<feature type="compositionally biased region" description="Low complexity" evidence="11">
    <location>
        <begin position="19"/>
        <end position="29"/>
    </location>
</feature>
<feature type="region of interest" description="Disordered" evidence="11">
    <location>
        <begin position="1"/>
        <end position="32"/>
    </location>
</feature>
<organism evidence="12 13">
    <name type="scientific">Symbiochloris irregularis</name>
    <dbReference type="NCBI Taxonomy" id="706552"/>
    <lineage>
        <taxon>Eukaryota</taxon>
        <taxon>Viridiplantae</taxon>
        <taxon>Chlorophyta</taxon>
        <taxon>core chlorophytes</taxon>
        <taxon>Trebouxiophyceae</taxon>
        <taxon>Trebouxiales</taxon>
        <taxon>Trebouxiaceae</taxon>
        <taxon>Symbiochloris</taxon>
    </lineage>
</organism>
<keyword evidence="13" id="KW-1185">Reference proteome</keyword>
<evidence type="ECO:0000256" key="5">
    <source>
        <dbReference type="ARBA" id="ARBA00022792"/>
    </source>
</evidence>
<feature type="region of interest" description="Disordered" evidence="11">
    <location>
        <begin position="62"/>
        <end position="81"/>
    </location>
</feature>
<reference evidence="12 13" key="1">
    <citation type="journal article" date="2024" name="Nat. Commun.">
        <title>Phylogenomics reveals the evolutionary origins of lichenization in chlorophyte algae.</title>
        <authorList>
            <person name="Puginier C."/>
            <person name="Libourel C."/>
            <person name="Otte J."/>
            <person name="Skaloud P."/>
            <person name="Haon M."/>
            <person name="Grisel S."/>
            <person name="Petersen M."/>
            <person name="Berrin J.G."/>
            <person name="Delaux P.M."/>
            <person name="Dal Grande F."/>
            <person name="Keller J."/>
        </authorList>
    </citation>
    <scope>NUCLEOTIDE SEQUENCE [LARGE SCALE GENOMIC DNA]</scope>
    <source>
        <strain evidence="12 13">SAG 2036</strain>
    </source>
</reference>
<keyword evidence="5 10" id="KW-0999">Mitochondrion inner membrane</keyword>
<evidence type="ECO:0000256" key="4">
    <source>
        <dbReference type="ARBA" id="ARBA00022723"/>
    </source>
</evidence>
<dbReference type="GO" id="GO:0046872">
    <property type="term" value="F:metal ion binding"/>
    <property type="evidence" value="ECO:0007669"/>
    <property type="project" value="UniProtKB-KW"/>
</dbReference>
<comment type="function">
    <text evidence="10">Lyase that catalyzes the covalent linking of the heme group to the cytochrome C apoprotein to produce the mature functional cytochrome.</text>
</comment>
<evidence type="ECO:0000256" key="9">
    <source>
        <dbReference type="ARBA" id="ARBA00023239"/>
    </source>
</evidence>
<dbReference type="PROSITE" id="PS00822">
    <property type="entry name" value="CYTO_HEME_LYASE_2"/>
    <property type="match status" value="1"/>
</dbReference>
<dbReference type="PROSITE" id="PS00821">
    <property type="entry name" value="CYTO_HEME_LYASE_1"/>
    <property type="match status" value="1"/>
</dbReference>
<evidence type="ECO:0000256" key="3">
    <source>
        <dbReference type="ARBA" id="ARBA00022617"/>
    </source>
</evidence>
<keyword evidence="3 10" id="KW-0349">Heme</keyword>
<evidence type="ECO:0000256" key="1">
    <source>
        <dbReference type="ARBA" id="ARBA00004273"/>
    </source>
</evidence>
<gene>
    <name evidence="12" type="ORF">WJX73_007122</name>
</gene>
<proteinExistence type="inferred from homology"/>